<proteinExistence type="predicted"/>
<evidence type="ECO:0000313" key="3">
    <source>
        <dbReference type="Proteomes" id="UP001595604"/>
    </source>
</evidence>
<dbReference type="EMBL" id="JBHRTQ010000003">
    <property type="protein sequence ID" value="MFC3173103.1"/>
    <property type="molecule type" value="Genomic_DNA"/>
</dbReference>
<organism evidence="2 3">
    <name type="scientific">Novosphingobium bradum</name>
    <dbReference type="NCBI Taxonomy" id="1737444"/>
    <lineage>
        <taxon>Bacteria</taxon>
        <taxon>Pseudomonadati</taxon>
        <taxon>Pseudomonadota</taxon>
        <taxon>Alphaproteobacteria</taxon>
        <taxon>Sphingomonadales</taxon>
        <taxon>Sphingomonadaceae</taxon>
        <taxon>Novosphingobium</taxon>
    </lineage>
</organism>
<keyword evidence="3" id="KW-1185">Reference proteome</keyword>
<evidence type="ECO:0000256" key="1">
    <source>
        <dbReference type="SAM" id="MobiDB-lite"/>
    </source>
</evidence>
<feature type="region of interest" description="Disordered" evidence="1">
    <location>
        <begin position="1"/>
        <end position="23"/>
    </location>
</feature>
<dbReference type="Proteomes" id="UP001595604">
    <property type="component" value="Unassembled WGS sequence"/>
</dbReference>
<dbReference type="RefSeq" id="WP_379508497.1">
    <property type="nucleotide sequence ID" value="NZ_JBHRTQ010000003.1"/>
</dbReference>
<protein>
    <submittedName>
        <fullName evidence="2">Uncharacterized protein</fullName>
    </submittedName>
</protein>
<feature type="compositionally biased region" description="Basic and acidic residues" evidence="1">
    <location>
        <begin position="14"/>
        <end position="23"/>
    </location>
</feature>
<comment type="caution">
    <text evidence="2">The sequence shown here is derived from an EMBL/GenBank/DDBJ whole genome shotgun (WGS) entry which is preliminary data.</text>
</comment>
<accession>A0ABV7IK81</accession>
<evidence type="ECO:0000313" key="2">
    <source>
        <dbReference type="EMBL" id="MFC3173103.1"/>
    </source>
</evidence>
<sequence>MATTQPPASRHPSGRGDDPADDRRIYDAPLHVMRGDDGTVSVFFPDGHRLVLTSDAAERSGAILWRTGVIQRQGRRLRAGSGPGKVIAVDFSGSGAARG</sequence>
<name>A0ABV7IK81_9SPHN</name>
<gene>
    <name evidence="2" type="ORF">ACFOD9_02440</name>
</gene>
<reference evidence="3" key="1">
    <citation type="journal article" date="2019" name="Int. J. Syst. Evol. Microbiol.">
        <title>The Global Catalogue of Microorganisms (GCM) 10K type strain sequencing project: providing services to taxonomists for standard genome sequencing and annotation.</title>
        <authorList>
            <consortium name="The Broad Institute Genomics Platform"/>
            <consortium name="The Broad Institute Genome Sequencing Center for Infectious Disease"/>
            <person name="Wu L."/>
            <person name="Ma J."/>
        </authorList>
    </citation>
    <scope>NUCLEOTIDE SEQUENCE [LARGE SCALE GENOMIC DNA]</scope>
    <source>
        <strain evidence="3">KCTC 42984</strain>
    </source>
</reference>